<dbReference type="VEuPathDB" id="TrichDB:TRFO_32023"/>
<accession>A0A1J4JR55</accession>
<dbReference type="OrthoDB" id="187808at2759"/>
<dbReference type="RefSeq" id="XP_068354370.1">
    <property type="nucleotide sequence ID" value="XM_068508270.1"/>
</dbReference>
<organism evidence="1 2">
    <name type="scientific">Tritrichomonas foetus</name>
    <dbReference type="NCBI Taxonomy" id="1144522"/>
    <lineage>
        <taxon>Eukaryota</taxon>
        <taxon>Metamonada</taxon>
        <taxon>Parabasalia</taxon>
        <taxon>Tritrichomonadida</taxon>
        <taxon>Tritrichomonadidae</taxon>
        <taxon>Tritrichomonas</taxon>
    </lineage>
</organism>
<proteinExistence type="predicted"/>
<dbReference type="InterPro" id="IPR011992">
    <property type="entry name" value="EF-hand-dom_pair"/>
</dbReference>
<reference evidence="1" key="1">
    <citation type="submission" date="2016-10" db="EMBL/GenBank/DDBJ databases">
        <authorList>
            <person name="Benchimol M."/>
            <person name="Almeida L.G."/>
            <person name="Vasconcelos A.T."/>
            <person name="Perreira-Neves A."/>
            <person name="Rosa I.A."/>
            <person name="Tasca T."/>
            <person name="Bogo M.R."/>
            <person name="de Souza W."/>
        </authorList>
    </citation>
    <scope>NUCLEOTIDE SEQUENCE [LARGE SCALE GENOMIC DNA]</scope>
    <source>
        <strain evidence="1">K</strain>
    </source>
</reference>
<dbReference type="PANTHER" id="PTHR20875">
    <property type="entry name" value="EF-HAND CALCIUM-BINDING DOMAIN-CONTAINING PROTEIN 6-RELATED"/>
    <property type="match status" value="1"/>
</dbReference>
<name>A0A1J4JR55_9EUKA</name>
<dbReference type="EMBL" id="MLAK01000922">
    <property type="protein sequence ID" value="OHT01234.1"/>
    <property type="molecule type" value="Genomic_DNA"/>
</dbReference>
<dbReference type="AlphaFoldDB" id="A0A1J4JR55"/>
<comment type="caution">
    <text evidence="1">The sequence shown here is derived from an EMBL/GenBank/DDBJ whole genome shotgun (WGS) entry which is preliminary data.</text>
</comment>
<dbReference type="Gene3D" id="1.10.238.10">
    <property type="entry name" value="EF-hand"/>
    <property type="match status" value="6"/>
</dbReference>
<gene>
    <name evidence="1" type="ORF">TRFO_32023</name>
</gene>
<dbReference type="GeneID" id="94842974"/>
<protein>
    <submittedName>
        <fullName evidence="1">EF hand family protein</fullName>
    </submittedName>
</protein>
<dbReference type="Proteomes" id="UP000179807">
    <property type="component" value="Unassembled WGS sequence"/>
</dbReference>
<sequence>MSTLKEIFDRFRTYIFLRDVHPVEWFQDFDKLNLGRITYDQFRRAFSFIRYPFRNGEFEIMVKEFITPDNKVDYRKFCDTITNIYTNKNLEKQPLGKLKDSHKIVTRTLNRVEQSDEPQMERLFQKMCHQILTRGVHVREAFMDFDRHNNGNITQSQFLRANPFKDLSAIELQLLIKRYADPILRDFNYRKMNTDLYAYIDQLRDNDPKYPKSTKGVLPLLPHQRDSFKLRDYNTKPDNIIKNFAQFVYEKRIRIREFFQQHDPLNEGRIPVNKFEGTLTLFGYLFTQDDLDFLVREYMTMKNYSTFVRWRDFCNDVDSYTEADHSEWGTIKTREVALPNPDLDSILAKVRDTIVKFRINALPTLQDFDRLGRGYISQRQFHRALTTLRIYVTDKEVETIAKEYENDKGIDFYRFIEDVDPTHNQKRRAFRPLGTTRKSIEDVWGHTPTGDRFVTGDEADIMIYNAHRGLIHKIDESRDIDTLLFEMQKWAFVNSVHFHDFLEDFDTHNINEIPINQFISGMGISGYQLTEDELDLIKENYSSDKREGYIRWRQFADDVIQFVAPKNLEKDPLTTPVSPKETMHTITTRSFDGKSIPSDVDKILEIIARFVKTRRVSLTEQFQDKDPMNHKKVSQTGFAQVLQLIGIHITKGEIDKLGIFYNDRKTNFIDYPAFIDDVYKKVGMIFGDRASPSIVAKPIPKYGNMRSEYLVESRELTERDYKWKEIRDLIQSYVFKRRIRLIEFFEGFDQLRHGKVTIQKFRTVIGQANIPLSPMQIDSIIEKFKSKKEPDLFNYRKFCKEVNKVFGPKELEKKPLHTGLPKVRPIPDPSGTIQGLCSDDIRKVEAILKRMKYIVLTRRMNIKEQFEDYDRAPRKNYITKQQFKQSIARLGLSTNQTELDLLCKKYRCTDLDDMNYHAFIDDIDN</sequence>
<evidence type="ECO:0000313" key="2">
    <source>
        <dbReference type="Proteomes" id="UP000179807"/>
    </source>
</evidence>
<dbReference type="InterPro" id="IPR052603">
    <property type="entry name" value="EFCB6"/>
</dbReference>
<dbReference type="SUPFAM" id="SSF47473">
    <property type="entry name" value="EF-hand"/>
    <property type="match status" value="4"/>
</dbReference>
<evidence type="ECO:0000313" key="1">
    <source>
        <dbReference type="EMBL" id="OHT01234.1"/>
    </source>
</evidence>
<dbReference type="PANTHER" id="PTHR20875:SF0">
    <property type="entry name" value="GH12158P"/>
    <property type="match status" value="1"/>
</dbReference>
<keyword evidence="2" id="KW-1185">Reference proteome</keyword>